<gene>
    <name evidence="4" type="ORF">LX15_002993</name>
</gene>
<dbReference type="InterPro" id="IPR010610">
    <property type="entry name" value="EryCIII-like_C"/>
</dbReference>
<proteinExistence type="inferred from homology"/>
<evidence type="ECO:0000256" key="2">
    <source>
        <dbReference type="ARBA" id="ARBA00022679"/>
    </source>
</evidence>
<evidence type="ECO:0000313" key="5">
    <source>
        <dbReference type="Proteomes" id="UP001205311"/>
    </source>
</evidence>
<dbReference type="PANTHER" id="PTHR48050">
    <property type="entry name" value="STEROL 3-BETA-GLUCOSYLTRANSFERASE"/>
    <property type="match status" value="1"/>
</dbReference>
<dbReference type="RefSeq" id="WP_253670194.1">
    <property type="nucleotide sequence ID" value="NZ_JAMTCP010000015.1"/>
</dbReference>
<dbReference type="Gene3D" id="3.40.50.2000">
    <property type="entry name" value="Glycogen Phosphorylase B"/>
    <property type="match status" value="2"/>
</dbReference>
<dbReference type="InterPro" id="IPR050426">
    <property type="entry name" value="Glycosyltransferase_28"/>
</dbReference>
<evidence type="ECO:0000259" key="3">
    <source>
        <dbReference type="Pfam" id="PF06722"/>
    </source>
</evidence>
<keyword evidence="2" id="KW-0808">Transferase</keyword>
<reference evidence="4 5" key="1">
    <citation type="submission" date="2022-06" db="EMBL/GenBank/DDBJ databases">
        <title>Genomic Encyclopedia of Archaeal and Bacterial Type Strains, Phase II (KMG-II): from individual species to whole genera.</title>
        <authorList>
            <person name="Goeker M."/>
        </authorList>
    </citation>
    <scope>NUCLEOTIDE SEQUENCE [LARGE SCALE GENOMIC DNA]</scope>
    <source>
        <strain evidence="4 5">DSM 40477</strain>
    </source>
</reference>
<sequence>MPKRLVFVTLAGQGHVTPSLPLVEELVRRRHRVDYATGSEYADAVVGAGARWVPLPSLKPFSAPARVSSETILSWLQHYFAAMSATYPVLYEHCSATRPDAVCYDTTNWPGRLVAEKLGIPPVRCIPNLASNEAFSLDDDLMGGIDADHPVMVALAAECARFSDEHGVHLDFAGTMDVVEALNLVFVPREFQPAGETFDDRFRFVGPLLGQRERKEPWTPRVPDLPVLFVSLGSVFTDAAFYRTCLEAFRDGAWQVAMTVRDVDPASLGPIPSTVDIRPWFPQPAVLGHASAFVSHAGMNSTMEALCFRVPIVAFPHTPEQVINANRVQELGLGERLDSATPSPEELRAVVTRVASSGAVRANLDRMQDAIRRSGGAVRGADEIEQYLGLGTTTG</sequence>
<dbReference type="InterPro" id="IPR006326">
    <property type="entry name" value="UDPGT_MGT-like"/>
</dbReference>
<feature type="domain" description="Erythromycin biosynthesis protein CIII-like C-terminal" evidence="3">
    <location>
        <begin position="260"/>
        <end position="369"/>
    </location>
</feature>
<comment type="similarity">
    <text evidence="1">Belongs to the UDP-glycosyltransferase family.</text>
</comment>
<keyword evidence="5" id="KW-1185">Reference proteome</keyword>
<dbReference type="SUPFAM" id="SSF53756">
    <property type="entry name" value="UDP-Glycosyltransferase/glycogen phosphorylase"/>
    <property type="match status" value="1"/>
</dbReference>
<dbReference type="InterPro" id="IPR035595">
    <property type="entry name" value="UDP_glycos_trans_CS"/>
</dbReference>
<protein>
    <submittedName>
        <fullName evidence="4">Glycosyltransferase, MGT family</fullName>
    </submittedName>
</protein>
<name>A0ABT1HUU7_STRSD</name>
<dbReference type="NCBIfam" id="TIGR01426">
    <property type="entry name" value="MGT"/>
    <property type="match status" value="1"/>
</dbReference>
<dbReference type="PROSITE" id="PS00375">
    <property type="entry name" value="UDPGT"/>
    <property type="match status" value="1"/>
</dbReference>
<organism evidence="4 5">
    <name type="scientific">Streptoalloteichus tenebrarius (strain ATCC 17920 / DSM 40477 / JCM 4838 / CBS 697.72 / NBRC 16177 / NCIMB 11028 / NRRL B-12390 / A12253. 1 / ISP 5477)</name>
    <name type="common">Streptomyces tenebrarius</name>
    <dbReference type="NCBI Taxonomy" id="1933"/>
    <lineage>
        <taxon>Bacteria</taxon>
        <taxon>Bacillati</taxon>
        <taxon>Actinomycetota</taxon>
        <taxon>Actinomycetes</taxon>
        <taxon>Pseudonocardiales</taxon>
        <taxon>Pseudonocardiaceae</taxon>
        <taxon>Streptoalloteichus</taxon>
    </lineage>
</organism>
<accession>A0ABT1HUU7</accession>
<dbReference type="EMBL" id="JAMTCP010000015">
    <property type="protein sequence ID" value="MCP2259292.1"/>
    <property type="molecule type" value="Genomic_DNA"/>
</dbReference>
<dbReference type="CDD" id="cd03784">
    <property type="entry name" value="GT1_Gtf-like"/>
    <property type="match status" value="1"/>
</dbReference>
<dbReference type="Pfam" id="PF06722">
    <property type="entry name" value="EryCIII-like_C"/>
    <property type="match status" value="1"/>
</dbReference>
<comment type="caution">
    <text evidence="4">The sequence shown here is derived from an EMBL/GenBank/DDBJ whole genome shotgun (WGS) entry which is preliminary data.</text>
</comment>
<dbReference type="Proteomes" id="UP001205311">
    <property type="component" value="Unassembled WGS sequence"/>
</dbReference>
<dbReference type="PANTHER" id="PTHR48050:SF13">
    <property type="entry name" value="STEROL 3-BETA-GLUCOSYLTRANSFERASE UGT80A2"/>
    <property type="match status" value="1"/>
</dbReference>
<dbReference type="InterPro" id="IPR002213">
    <property type="entry name" value="UDP_glucos_trans"/>
</dbReference>
<evidence type="ECO:0000313" key="4">
    <source>
        <dbReference type="EMBL" id="MCP2259292.1"/>
    </source>
</evidence>
<evidence type="ECO:0000256" key="1">
    <source>
        <dbReference type="ARBA" id="ARBA00009995"/>
    </source>
</evidence>